<evidence type="ECO:0000313" key="2">
    <source>
        <dbReference type="EMBL" id="ANB17573.1"/>
    </source>
</evidence>
<protein>
    <submittedName>
        <fullName evidence="2">DUF819 domain-containing protein</fullName>
    </submittedName>
</protein>
<dbReference type="EMBL" id="CP015249">
    <property type="protein sequence ID" value="ANB17573.1"/>
    <property type="molecule type" value="Genomic_DNA"/>
</dbReference>
<gene>
    <name evidence="2" type="ORF">I596_1548</name>
</gene>
<keyword evidence="1" id="KW-0812">Transmembrane</keyword>
<accession>A0A160DUZ9</accession>
<feature type="transmembrane region" description="Helical" evidence="1">
    <location>
        <begin position="353"/>
        <end position="374"/>
    </location>
</feature>
<keyword evidence="3" id="KW-1185">Reference proteome</keyword>
<evidence type="ECO:0000256" key="1">
    <source>
        <dbReference type="SAM" id="Phobius"/>
    </source>
</evidence>
<dbReference type="InterPro" id="IPR008537">
    <property type="entry name" value="DUF819"/>
</dbReference>
<feature type="transmembrane region" description="Helical" evidence="1">
    <location>
        <begin position="326"/>
        <end position="346"/>
    </location>
</feature>
<keyword evidence="1" id="KW-0472">Membrane</keyword>
<feature type="transmembrane region" description="Helical" evidence="1">
    <location>
        <begin position="76"/>
        <end position="95"/>
    </location>
</feature>
<dbReference type="OrthoDB" id="653763at2"/>
<organism evidence="2 3">
    <name type="scientific">Dokdonella koreensis DS-123</name>
    <dbReference type="NCBI Taxonomy" id="1300342"/>
    <lineage>
        <taxon>Bacteria</taxon>
        <taxon>Pseudomonadati</taxon>
        <taxon>Pseudomonadota</taxon>
        <taxon>Gammaproteobacteria</taxon>
        <taxon>Lysobacterales</taxon>
        <taxon>Rhodanobacteraceae</taxon>
        <taxon>Dokdonella</taxon>
    </lineage>
</organism>
<dbReference type="RefSeq" id="WP_067645873.1">
    <property type="nucleotide sequence ID" value="NZ_CP015249.1"/>
</dbReference>
<dbReference type="AlphaFoldDB" id="A0A160DUZ9"/>
<dbReference type="Proteomes" id="UP000076830">
    <property type="component" value="Chromosome"/>
</dbReference>
<dbReference type="PANTHER" id="PTHR34289:SF8">
    <property type="entry name" value="DUF819 DOMAIN-CONTAINING PROTEIN"/>
    <property type="match status" value="1"/>
</dbReference>
<feature type="transmembrane region" description="Helical" evidence="1">
    <location>
        <begin position="167"/>
        <end position="188"/>
    </location>
</feature>
<feature type="transmembrane region" description="Helical" evidence="1">
    <location>
        <begin position="380"/>
        <end position="403"/>
    </location>
</feature>
<name>A0A160DUZ9_9GAMM</name>
<sequence length="413" mass="43408">MPSDAALITDDGVVLGLVAAILALVFWTSSSPAPFWKRFYSVVPALMLCYCIPALFNTLGIIDGHAAALYPVARDYLLPTALVLLTLSIDIKGLIGLGPKLLIMFVTGTVGVMIGAPLAFLVVGWFDPDTVAGDTWAGMAALAGSWIGGGANMVAMREIFQVDATTFGQFAAVDVLVASLWMAFLLFLSGRAARIDARTGADTRAIDDLKRRIEHWHAQHARNPTLADMMVVLGTGFAATGLAHAIGGPVSAWIAAEAPELARLSLTSKFFWIVMLTTTIGVMLSFTRASRLEGVGASKFGSVLLYVLIASIGMQMDLRAILDRPGLFALGAIWMLVHGGLLLIVGRLIKAPLFYFAIGSQGNIGAAASAPVVAAAFHPALAPVGVLLGVVGYATGTYLAWVVGQVLRWLAGA</sequence>
<feature type="transmembrane region" description="Helical" evidence="1">
    <location>
        <begin position="229"/>
        <end position="250"/>
    </location>
</feature>
<reference evidence="2 3" key="1">
    <citation type="submission" date="2016-04" db="EMBL/GenBank/DDBJ databases">
        <title>Complete genome sequence of Dokdonella koreensis DS-123T.</title>
        <authorList>
            <person name="Kim J.F."/>
            <person name="Lee H."/>
            <person name="Kwak M.-J."/>
        </authorList>
    </citation>
    <scope>NUCLEOTIDE SEQUENCE [LARGE SCALE GENOMIC DNA]</scope>
    <source>
        <strain evidence="2 3">DS-123</strain>
    </source>
</reference>
<feature type="transmembrane region" description="Helical" evidence="1">
    <location>
        <begin position="270"/>
        <end position="287"/>
    </location>
</feature>
<dbReference type="PANTHER" id="PTHR34289">
    <property type="entry name" value="PROTEIN, PUTATIVE (DUF819)-RELATED"/>
    <property type="match status" value="1"/>
</dbReference>
<feature type="transmembrane region" description="Helical" evidence="1">
    <location>
        <begin position="6"/>
        <end position="27"/>
    </location>
</feature>
<feature type="transmembrane region" description="Helical" evidence="1">
    <location>
        <begin position="294"/>
        <end position="314"/>
    </location>
</feature>
<evidence type="ECO:0000313" key="3">
    <source>
        <dbReference type="Proteomes" id="UP000076830"/>
    </source>
</evidence>
<keyword evidence="1" id="KW-1133">Transmembrane helix</keyword>
<feature type="transmembrane region" description="Helical" evidence="1">
    <location>
        <begin position="102"/>
        <end position="126"/>
    </location>
</feature>
<dbReference type="PATRIC" id="fig|1300342.3.peg.1509"/>
<dbReference type="Pfam" id="PF05684">
    <property type="entry name" value="DUF819"/>
    <property type="match status" value="1"/>
</dbReference>
<feature type="transmembrane region" description="Helical" evidence="1">
    <location>
        <begin position="39"/>
        <end position="56"/>
    </location>
</feature>
<dbReference type="KEGG" id="dko:I596_1548"/>
<dbReference type="STRING" id="1300342.I596_1548"/>
<proteinExistence type="predicted"/>